<dbReference type="Proteomes" id="UP000243657">
    <property type="component" value="Unassembled WGS sequence"/>
</dbReference>
<keyword evidence="11" id="KW-1185">Reference proteome</keyword>
<accession>A0A261F5L3</accession>
<sequence length="230" mass="25889">MTGMTLVAVKLLVGFIGLIIVINVTGKGNLAPKSASDQIQNYVLGGIIGGVIYNDDIHVEAFIIILAIWLALVLGLRVLKRRSVIVKHLVDGRALTVIRDGKIDIRNCRRAGLSANELSFRLRAEKIYSVLDVRRVIVEQNGEFIIVRRGEQTPRFPVITDGQIHHDILDIIGRDEQWLRAELKTQGFKRPRQVFLAEYESGELFCVGYSTQEDAQENALRAFMRRGRRG</sequence>
<evidence type="ECO:0000256" key="4">
    <source>
        <dbReference type="ARBA" id="ARBA00022692"/>
    </source>
</evidence>
<evidence type="ECO:0000256" key="2">
    <source>
        <dbReference type="ARBA" id="ARBA00006448"/>
    </source>
</evidence>
<evidence type="ECO:0000313" key="11">
    <source>
        <dbReference type="Proteomes" id="UP000243657"/>
    </source>
</evidence>
<dbReference type="InterPro" id="IPR023090">
    <property type="entry name" value="UPF0702_alpha/beta_dom_sf"/>
</dbReference>
<keyword evidence="4 7" id="KW-0812">Transmembrane</keyword>
<keyword evidence="5 7" id="KW-1133">Transmembrane helix</keyword>
<feature type="domain" description="YetF-like N-terminal transmembrane" evidence="9">
    <location>
        <begin position="6"/>
        <end position="78"/>
    </location>
</feature>
<comment type="caution">
    <text evidence="10">The sequence shown here is derived from an EMBL/GenBank/DDBJ whole genome shotgun (WGS) entry which is preliminary data.</text>
</comment>
<feature type="domain" description="YetF C-terminal" evidence="8">
    <location>
        <begin position="84"/>
        <end position="200"/>
    </location>
</feature>
<comment type="subcellular location">
    <subcellularLocation>
        <location evidence="1">Cell membrane</location>
        <topology evidence="1">Multi-pass membrane protein</topology>
    </subcellularLocation>
</comment>
<comment type="similarity">
    <text evidence="2">Belongs to the UPF0702 family.</text>
</comment>
<reference evidence="10 11" key="1">
    <citation type="journal article" date="2017" name="BMC Genomics">
        <title>Comparative genomic and phylogenomic analyses of the Bifidobacteriaceae family.</title>
        <authorList>
            <person name="Lugli G.A."/>
            <person name="Milani C."/>
            <person name="Turroni F."/>
            <person name="Duranti S."/>
            <person name="Mancabelli L."/>
            <person name="Mangifesta M."/>
            <person name="Ferrario C."/>
            <person name="Modesto M."/>
            <person name="Mattarelli P."/>
            <person name="Jiri K."/>
            <person name="van Sinderen D."/>
            <person name="Ventura M."/>
        </authorList>
    </citation>
    <scope>NUCLEOTIDE SEQUENCE [LARGE SCALE GENOMIC DNA]</scope>
    <source>
        <strain evidence="10 11">DSM 24762</strain>
    </source>
</reference>
<proteinExistence type="inferred from homology"/>
<evidence type="ECO:0000259" key="9">
    <source>
        <dbReference type="Pfam" id="PF20730"/>
    </source>
</evidence>
<feature type="transmembrane region" description="Helical" evidence="7">
    <location>
        <begin position="61"/>
        <end position="79"/>
    </location>
</feature>
<dbReference type="Pfam" id="PF20730">
    <property type="entry name" value="YetF_N"/>
    <property type="match status" value="1"/>
</dbReference>
<dbReference type="PANTHER" id="PTHR34582">
    <property type="entry name" value="UPF0702 TRANSMEMBRANE PROTEIN YCAP"/>
    <property type="match status" value="1"/>
</dbReference>
<gene>
    <name evidence="10" type="ORF">ALMA_0855</name>
</gene>
<protein>
    <recommendedName>
        <fullName evidence="12">DUF421 domain-containing protein</fullName>
    </recommendedName>
</protein>
<name>A0A261F5L3_9BIFI</name>
<evidence type="ECO:0000256" key="6">
    <source>
        <dbReference type="ARBA" id="ARBA00023136"/>
    </source>
</evidence>
<dbReference type="Pfam" id="PF04239">
    <property type="entry name" value="DUF421"/>
    <property type="match status" value="1"/>
</dbReference>
<organism evidence="10 11">
    <name type="scientific">Alloscardovia macacae</name>
    <dbReference type="NCBI Taxonomy" id="1160091"/>
    <lineage>
        <taxon>Bacteria</taxon>
        <taxon>Bacillati</taxon>
        <taxon>Actinomycetota</taxon>
        <taxon>Actinomycetes</taxon>
        <taxon>Bifidobacteriales</taxon>
        <taxon>Bifidobacteriaceae</taxon>
        <taxon>Alloscardovia</taxon>
    </lineage>
</organism>
<dbReference type="RefSeq" id="WP_094726650.1">
    <property type="nucleotide sequence ID" value="NZ_JBHLWS010000013.1"/>
</dbReference>
<evidence type="ECO:0000256" key="1">
    <source>
        <dbReference type="ARBA" id="ARBA00004651"/>
    </source>
</evidence>
<dbReference type="EMBL" id="MWWT01000005">
    <property type="protein sequence ID" value="OZG54394.1"/>
    <property type="molecule type" value="Genomic_DNA"/>
</dbReference>
<keyword evidence="6 7" id="KW-0472">Membrane</keyword>
<evidence type="ECO:0008006" key="12">
    <source>
        <dbReference type="Google" id="ProtNLM"/>
    </source>
</evidence>
<dbReference type="GO" id="GO:0005886">
    <property type="term" value="C:plasma membrane"/>
    <property type="evidence" value="ECO:0007669"/>
    <property type="project" value="UniProtKB-SubCell"/>
</dbReference>
<evidence type="ECO:0000259" key="8">
    <source>
        <dbReference type="Pfam" id="PF04239"/>
    </source>
</evidence>
<evidence type="ECO:0000256" key="7">
    <source>
        <dbReference type="SAM" id="Phobius"/>
    </source>
</evidence>
<dbReference type="InterPro" id="IPR048454">
    <property type="entry name" value="YetF_N"/>
</dbReference>
<feature type="transmembrane region" description="Helical" evidence="7">
    <location>
        <begin position="7"/>
        <end position="26"/>
    </location>
</feature>
<evidence type="ECO:0000256" key="3">
    <source>
        <dbReference type="ARBA" id="ARBA00022475"/>
    </source>
</evidence>
<keyword evidence="3" id="KW-1003">Cell membrane</keyword>
<dbReference type="AlphaFoldDB" id="A0A261F5L3"/>
<evidence type="ECO:0000313" key="10">
    <source>
        <dbReference type="EMBL" id="OZG54394.1"/>
    </source>
</evidence>
<dbReference type="Gene3D" id="3.30.240.20">
    <property type="entry name" value="bsu07140 like domains"/>
    <property type="match status" value="2"/>
</dbReference>
<dbReference type="InterPro" id="IPR007353">
    <property type="entry name" value="DUF421"/>
</dbReference>
<evidence type="ECO:0000256" key="5">
    <source>
        <dbReference type="ARBA" id="ARBA00022989"/>
    </source>
</evidence>
<dbReference type="PANTHER" id="PTHR34582:SF6">
    <property type="entry name" value="UPF0702 TRANSMEMBRANE PROTEIN YCAP"/>
    <property type="match status" value="1"/>
</dbReference>